<reference evidence="3" key="2">
    <citation type="submission" date="2016-10" db="EMBL/GenBank/DDBJ databases">
        <authorList>
            <person name="de Groot N.N."/>
        </authorList>
    </citation>
    <scope>NUCLEOTIDE SEQUENCE [LARGE SCALE GENOMIC DNA]</scope>
    <source>
        <strain evidence="3">DSM 20639</strain>
    </source>
</reference>
<accession>A0A1G7EJT9</accession>
<dbReference type="EMBL" id="FNAU01000019">
    <property type="protein sequence ID" value="SDE63888.1"/>
    <property type="molecule type" value="Genomic_DNA"/>
</dbReference>
<dbReference type="Proteomes" id="UP000182744">
    <property type="component" value="Unassembled WGS sequence"/>
</dbReference>
<sequence>MAQKTKRFVVVTPFANIEAVAGVCLLHGLQVRVIPTESGALITRDVPVPEYDEWDIRNITGPDPEEDTANPSDDGPAVAAMLSQLSPYGCVLVNVTLVDDEEGYDAGISGNVQARRYQNGKAGEEIPSGLMLNALDPQVEKTVLGEDDDPRGTLNTADMTIDDLDMLINEGERRHRETAKSQAPRETESGAVAENEPAPQARSTPDEPAAVGEQEPDSAGKRELDSAAGQEPDLAGRQEGDSAEGPEKENHESEPQ</sequence>
<feature type="compositionally biased region" description="Basic and acidic residues" evidence="1">
    <location>
        <begin position="234"/>
        <end position="256"/>
    </location>
</feature>
<dbReference type="RefSeq" id="WP_074663730.1">
    <property type="nucleotide sequence ID" value="NZ_FNAU01000019.1"/>
</dbReference>
<dbReference type="AlphaFoldDB" id="A0A1G7EJT9"/>
<keyword evidence="4" id="KW-1185">Reference proteome</keyword>
<reference evidence="2" key="3">
    <citation type="submission" date="2023-10" db="EMBL/GenBank/DDBJ databases">
        <title>Whole Genome based description of the genera Actinobaculum and Actinotignum reveals a complex phylogenetic relationship within the species included in the genus Actinotignum.</title>
        <authorList>
            <person name="Jensen C.S."/>
            <person name="Dargis R."/>
            <person name="Kemp M."/>
            <person name="Christensen J.J."/>
        </authorList>
    </citation>
    <scope>NUCLEOTIDE SEQUENCE</scope>
    <source>
        <strain evidence="2">Actinobaculum_suis_CCUG19206T</strain>
    </source>
</reference>
<protein>
    <submittedName>
        <fullName evidence="3">Uncharacterized protein</fullName>
    </submittedName>
</protein>
<evidence type="ECO:0000313" key="2">
    <source>
        <dbReference type="EMBL" id="MDY5153167.1"/>
    </source>
</evidence>
<feature type="region of interest" description="Disordered" evidence="1">
    <location>
        <begin position="174"/>
        <end position="256"/>
    </location>
</feature>
<reference evidence="4" key="1">
    <citation type="submission" date="2016-10" db="EMBL/GenBank/DDBJ databases">
        <authorList>
            <person name="Varghese N."/>
        </authorList>
    </citation>
    <scope>NUCLEOTIDE SEQUENCE [LARGE SCALE GENOMIC DNA]</scope>
    <source>
        <strain evidence="4">DSM 20639</strain>
    </source>
</reference>
<feature type="compositionally biased region" description="Basic and acidic residues" evidence="1">
    <location>
        <begin position="174"/>
        <end position="188"/>
    </location>
</feature>
<name>A0A1G7EJT9_9ACTO</name>
<gene>
    <name evidence="2" type="ORF">R6G71_03760</name>
    <name evidence="3" type="ORF">SAMN05421878_1195</name>
</gene>
<evidence type="ECO:0000313" key="4">
    <source>
        <dbReference type="Proteomes" id="UP000182744"/>
    </source>
</evidence>
<proteinExistence type="predicted"/>
<evidence type="ECO:0000256" key="1">
    <source>
        <dbReference type="SAM" id="MobiDB-lite"/>
    </source>
</evidence>
<dbReference type="Proteomes" id="UP001273799">
    <property type="component" value="Unassembled WGS sequence"/>
</dbReference>
<dbReference type="EMBL" id="JAWNFU010000002">
    <property type="protein sequence ID" value="MDY5153167.1"/>
    <property type="molecule type" value="Genomic_DNA"/>
</dbReference>
<organism evidence="3 4">
    <name type="scientific">Actinobaculum suis</name>
    <dbReference type="NCBI Taxonomy" id="1657"/>
    <lineage>
        <taxon>Bacteria</taxon>
        <taxon>Bacillati</taxon>
        <taxon>Actinomycetota</taxon>
        <taxon>Actinomycetes</taxon>
        <taxon>Actinomycetales</taxon>
        <taxon>Actinomycetaceae</taxon>
        <taxon>Actinobaculum</taxon>
    </lineage>
</organism>
<evidence type="ECO:0000313" key="3">
    <source>
        <dbReference type="EMBL" id="SDE63888.1"/>
    </source>
</evidence>